<reference evidence="1 2" key="1">
    <citation type="submission" date="2019-03" db="EMBL/GenBank/DDBJ databases">
        <title>Genomics of glacier-inhabiting Cryobacterium strains.</title>
        <authorList>
            <person name="Liu Q."/>
            <person name="Xin Y.-H."/>
        </authorList>
    </citation>
    <scope>NUCLEOTIDE SEQUENCE [LARGE SCALE GENOMIC DNA]</scope>
    <source>
        <strain evidence="1 2">Hh34</strain>
    </source>
</reference>
<gene>
    <name evidence="1" type="ORF">E3O11_03425</name>
</gene>
<organism evidence="1 2">
    <name type="scientific">Cryobacterium levicorallinum</name>
    <dbReference type="NCBI Taxonomy" id="995038"/>
    <lineage>
        <taxon>Bacteria</taxon>
        <taxon>Bacillati</taxon>
        <taxon>Actinomycetota</taxon>
        <taxon>Actinomycetes</taxon>
        <taxon>Micrococcales</taxon>
        <taxon>Microbacteriaceae</taxon>
        <taxon>Cryobacterium</taxon>
    </lineage>
</organism>
<accession>A0A4R8VT84</accession>
<dbReference type="InterPro" id="IPR029052">
    <property type="entry name" value="Metallo-depent_PP-like"/>
</dbReference>
<evidence type="ECO:0000313" key="1">
    <source>
        <dbReference type="EMBL" id="TFB87868.1"/>
    </source>
</evidence>
<dbReference type="Gene3D" id="3.60.21.10">
    <property type="match status" value="1"/>
</dbReference>
<evidence type="ECO:0000313" key="2">
    <source>
        <dbReference type="Proteomes" id="UP000297963"/>
    </source>
</evidence>
<dbReference type="AlphaFoldDB" id="A0A4R8VT84"/>
<comment type="caution">
    <text evidence="1">The sequence shown here is derived from an EMBL/GenBank/DDBJ whole genome shotgun (WGS) entry which is preliminary data.</text>
</comment>
<dbReference type="EMBL" id="SOFE01000006">
    <property type="protein sequence ID" value="TFB87868.1"/>
    <property type="molecule type" value="Genomic_DNA"/>
</dbReference>
<dbReference type="SUPFAM" id="SSF56300">
    <property type="entry name" value="Metallo-dependent phosphatases"/>
    <property type="match status" value="1"/>
</dbReference>
<sequence length="345" mass="38569">MRYLMPSTETPTQQQKFLSICQSPSARRRFGRMASIINSGSARAWDSRAPQNSPLSSARRIGLLGDTHGDLEHVLIVSRTLHARGIRTLVVLGDFGFIWPGYNWDNGLDKLSRRLAVKTQTLYFVDGNHEDFTRLYQFPLAKDGLRWLRPNIAHIPRGWRTTLASGKTLAALGGANSVDVAHRSEGSSWWPDESVTEADLASVGHQHADVLIGHDAPLNVPSLDTWLAETNRWWPEAGIQYSASGRAMFHRGFLQVRPELYVGGHYHRHFDDTIDYDGDIPFTSRVVLLDKNGSEHAISQAILDTETLHLEYFDRNDQTVSGENKIRNGPQLDGTADDAAFLGET</sequence>
<dbReference type="CDD" id="cd00838">
    <property type="entry name" value="MPP_superfamily"/>
    <property type="match status" value="1"/>
</dbReference>
<dbReference type="Proteomes" id="UP000297963">
    <property type="component" value="Unassembled WGS sequence"/>
</dbReference>
<proteinExistence type="predicted"/>
<name>A0A4R8VT84_9MICO</name>
<protein>
    <submittedName>
        <fullName evidence="1">Uncharacterized protein</fullName>
    </submittedName>
</protein>